<evidence type="ECO:0000313" key="2">
    <source>
        <dbReference type="Proteomes" id="UP000230002"/>
    </source>
</evidence>
<protein>
    <submittedName>
        <fullName evidence="1">Uncharacterized protein</fullName>
    </submittedName>
</protein>
<accession>A0A2G8SB01</accession>
<dbReference type="EMBL" id="AYKW01000013">
    <property type="protein sequence ID" value="PIL30939.1"/>
    <property type="molecule type" value="Genomic_DNA"/>
</dbReference>
<name>A0A2G8SB01_9APHY</name>
<comment type="caution">
    <text evidence="1">The sequence shown here is derived from an EMBL/GenBank/DDBJ whole genome shotgun (WGS) entry which is preliminary data.</text>
</comment>
<keyword evidence="2" id="KW-1185">Reference proteome</keyword>
<gene>
    <name evidence="1" type="ORF">GSI_07108</name>
</gene>
<dbReference type="AlphaFoldDB" id="A0A2G8SB01"/>
<proteinExistence type="predicted"/>
<reference evidence="1 2" key="1">
    <citation type="journal article" date="2015" name="Sci. Rep.">
        <title>Chromosome-level genome map provides insights into diverse defense mechanisms in the medicinal fungus Ganoderma sinense.</title>
        <authorList>
            <person name="Zhu Y."/>
            <person name="Xu J."/>
            <person name="Sun C."/>
            <person name="Zhou S."/>
            <person name="Xu H."/>
            <person name="Nelson D.R."/>
            <person name="Qian J."/>
            <person name="Song J."/>
            <person name="Luo H."/>
            <person name="Xiang L."/>
            <person name="Li Y."/>
            <person name="Xu Z."/>
            <person name="Ji A."/>
            <person name="Wang L."/>
            <person name="Lu S."/>
            <person name="Hayward A."/>
            <person name="Sun W."/>
            <person name="Li X."/>
            <person name="Schwartz D.C."/>
            <person name="Wang Y."/>
            <person name="Chen S."/>
        </authorList>
    </citation>
    <scope>NUCLEOTIDE SEQUENCE [LARGE SCALE GENOMIC DNA]</scope>
    <source>
        <strain evidence="1 2">ZZ0214-1</strain>
    </source>
</reference>
<evidence type="ECO:0000313" key="1">
    <source>
        <dbReference type="EMBL" id="PIL30939.1"/>
    </source>
</evidence>
<dbReference type="Proteomes" id="UP000230002">
    <property type="component" value="Unassembled WGS sequence"/>
</dbReference>
<organism evidence="1 2">
    <name type="scientific">Ganoderma sinense ZZ0214-1</name>
    <dbReference type="NCBI Taxonomy" id="1077348"/>
    <lineage>
        <taxon>Eukaryota</taxon>
        <taxon>Fungi</taxon>
        <taxon>Dikarya</taxon>
        <taxon>Basidiomycota</taxon>
        <taxon>Agaricomycotina</taxon>
        <taxon>Agaricomycetes</taxon>
        <taxon>Polyporales</taxon>
        <taxon>Polyporaceae</taxon>
        <taxon>Ganoderma</taxon>
    </lineage>
</organism>
<sequence length="148" mass="16246">MQFAALPGDTDARAVLILSGHPASSKGDERWCGMSGDGVTCFPRVVWWCGGSVDVGSRADVCASCVHLLLFAPGGCVPPSQTCLPTFEVHFLFPLLCLMRLLGLAFWLRLPCLSFYPYLTAAGAHRSSLRFRCLFYLRFGVHLCMLEL</sequence>